<dbReference type="InterPro" id="IPR049273">
    <property type="entry name" value="DUF3829-like_N"/>
</dbReference>
<dbReference type="PROSITE" id="PS51257">
    <property type="entry name" value="PROKAR_LIPOPROTEIN"/>
    <property type="match status" value="1"/>
</dbReference>
<proteinExistence type="predicted"/>
<feature type="domain" description="DUF3829" evidence="3">
    <location>
        <begin position="184"/>
        <end position="282"/>
    </location>
</feature>
<sequence length="292" mass="32923" precursor="true">MKKITAISVVSLLLLASCGGKGKDAASMDYGLEEANEVISYYNTSIDITKKMVDMGEISKIIDYMQKNGKTLVAPVVIRTPVSATDTTALLNPGDCFPSSAADSLKMYYRRFFDVSKRLYANYDAYRAYIKAEDYKDDNYAKGNEICKEEKELAEQIPGLRSQIYALLTPYADKAEEATLMDNPLKDHILAGKALIFEIEKTLELYSPEAKKEDLQAAYNAVNAKKEAASKLEKKADFQSEMSNYDNLLKYVDKFLGELRKQLRDGKFTEDGYNDLVSEYNDVISRYNSFIN</sequence>
<evidence type="ECO:0000256" key="1">
    <source>
        <dbReference type="SAM" id="SignalP"/>
    </source>
</evidence>
<dbReference type="EMBL" id="WCLA01000003">
    <property type="protein sequence ID" value="KAB5330267.1"/>
    <property type="molecule type" value="Genomic_DNA"/>
</dbReference>
<dbReference type="PATRIC" id="fig|46506.5.peg.3388"/>
<comment type="caution">
    <text evidence="5">The sequence shown here is derived from an EMBL/GenBank/DDBJ whole genome shotgun (WGS) entry which is preliminary data.</text>
</comment>
<feature type="signal peptide" evidence="1">
    <location>
        <begin position="1"/>
        <end position="22"/>
    </location>
</feature>
<keyword evidence="6" id="KW-1185">Reference proteome</keyword>
<organism evidence="5 6">
    <name type="scientific">Bacteroides stercoris</name>
    <dbReference type="NCBI Taxonomy" id="46506"/>
    <lineage>
        <taxon>Bacteria</taxon>
        <taxon>Pseudomonadati</taxon>
        <taxon>Bacteroidota</taxon>
        <taxon>Bacteroidia</taxon>
        <taxon>Bacteroidales</taxon>
        <taxon>Bacteroidaceae</taxon>
        <taxon>Bacteroides</taxon>
    </lineage>
</organism>
<evidence type="ECO:0000313" key="6">
    <source>
        <dbReference type="Proteomes" id="UP000056419"/>
    </source>
</evidence>
<dbReference type="Proteomes" id="UP000056419">
    <property type="component" value="Unassembled WGS sequence"/>
</dbReference>
<dbReference type="Gene3D" id="1.20.120.930">
    <property type="entry name" value="Uncharacterised protein PF12889, N-terminal DUF3829"/>
    <property type="match status" value="1"/>
</dbReference>
<reference evidence="5" key="2">
    <citation type="submission" date="2016-01" db="EMBL/GenBank/DDBJ databases">
        <authorList>
            <person name="McClelland M."/>
            <person name="Jain A."/>
            <person name="Saraogi P."/>
            <person name="Mendelson R."/>
            <person name="Westerman R."/>
            <person name="SanMiguel P."/>
            <person name="Csonka L."/>
        </authorList>
    </citation>
    <scope>NUCLEOTIDE SEQUENCE</scope>
    <source>
        <strain evidence="5">CL09T03C01</strain>
    </source>
</reference>
<keyword evidence="1" id="KW-0732">Signal</keyword>
<dbReference type="Pfam" id="PF20893">
    <property type="entry name" value="DUF6845"/>
    <property type="match status" value="1"/>
</dbReference>
<dbReference type="AlphaFoldDB" id="A0A108T1U3"/>
<dbReference type="Proteomes" id="UP000431177">
    <property type="component" value="Unassembled WGS sequence"/>
</dbReference>
<dbReference type="GeneID" id="31796307"/>
<evidence type="ECO:0000259" key="2">
    <source>
        <dbReference type="Pfam" id="PF20893"/>
    </source>
</evidence>
<feature type="chain" id="PRO_5036003813" evidence="1">
    <location>
        <begin position="23"/>
        <end position="292"/>
    </location>
</feature>
<dbReference type="InterPro" id="IPR053996">
    <property type="entry name" value="DUF3829-like_C"/>
</dbReference>
<evidence type="ECO:0000259" key="3">
    <source>
        <dbReference type="Pfam" id="PF22219"/>
    </source>
</evidence>
<dbReference type="RefSeq" id="WP_005653090.1">
    <property type="nucleotide sequence ID" value="NZ_FNOD01000014.1"/>
</dbReference>
<dbReference type="EMBL" id="LRGC01000028">
    <property type="protein sequence ID" value="KWR51815.1"/>
    <property type="molecule type" value="Genomic_DNA"/>
</dbReference>
<gene>
    <name evidence="5" type="ORF">AA415_03149</name>
    <name evidence="4" type="ORF">F9950_02695</name>
</gene>
<name>A0A108T1U3_BACSE</name>
<evidence type="ECO:0000313" key="7">
    <source>
        <dbReference type="Proteomes" id="UP000431177"/>
    </source>
</evidence>
<evidence type="ECO:0000313" key="4">
    <source>
        <dbReference type="EMBL" id="KAB5330267.1"/>
    </source>
</evidence>
<accession>A0A108T1U3</accession>
<evidence type="ECO:0000313" key="5">
    <source>
        <dbReference type="EMBL" id="KWR51815.1"/>
    </source>
</evidence>
<reference evidence="5 6" key="1">
    <citation type="journal article" date="2016" name="BMC Genomics">
        <title>Type VI secretion systems of human gut Bacteroidales segregate into three genetic architectures, two of which are contained on mobile genetic elements.</title>
        <authorList>
            <person name="Coyne M.J."/>
            <person name="Roelofs K.G."/>
            <person name="Comstock L.E."/>
        </authorList>
    </citation>
    <scope>NUCLEOTIDE SEQUENCE [LARGE SCALE GENOMIC DNA]</scope>
    <source>
        <strain evidence="5 6">CL09T03C01</strain>
    </source>
</reference>
<dbReference type="Pfam" id="PF22219">
    <property type="entry name" value="DUF3829_2nd"/>
    <property type="match status" value="1"/>
</dbReference>
<protein>
    <submittedName>
        <fullName evidence="4">DUF3829 domain-containing protein</fullName>
    </submittedName>
</protein>
<feature type="domain" description="DUF3829" evidence="2">
    <location>
        <begin position="30"/>
        <end position="182"/>
    </location>
</feature>
<reference evidence="4 7" key="3">
    <citation type="journal article" date="2019" name="Nat. Med.">
        <title>A library of human gut bacterial isolates paired with longitudinal multiomics data enables mechanistic microbiome research.</title>
        <authorList>
            <person name="Poyet M."/>
            <person name="Groussin M."/>
            <person name="Gibbons S.M."/>
            <person name="Avila-Pacheco J."/>
            <person name="Jiang X."/>
            <person name="Kearney S.M."/>
            <person name="Perrotta A.R."/>
            <person name="Berdy B."/>
            <person name="Zhao S."/>
            <person name="Lieberman T.D."/>
            <person name="Swanson P.K."/>
            <person name="Smith M."/>
            <person name="Roesemann S."/>
            <person name="Alexander J.E."/>
            <person name="Rich S.A."/>
            <person name="Livny J."/>
            <person name="Vlamakis H."/>
            <person name="Clish C."/>
            <person name="Bullock K."/>
            <person name="Deik A."/>
            <person name="Scott J."/>
            <person name="Pierce K.A."/>
            <person name="Xavier R.J."/>
            <person name="Alm E.J."/>
        </authorList>
    </citation>
    <scope>NUCLEOTIDE SEQUENCE [LARGE SCALE GENOMIC DNA]</scope>
    <source>
        <strain evidence="4 7">BIOML-A2</strain>
    </source>
</reference>
<dbReference type="Gene3D" id="1.20.58.820">
    <property type="entry name" value="Uncharacterised protein PF12889, C-terminal DUF3829"/>
    <property type="match status" value="1"/>
</dbReference>